<feature type="domain" description="DUF8054" evidence="2">
    <location>
        <begin position="4"/>
        <end position="79"/>
    </location>
</feature>
<dbReference type="Pfam" id="PF26236">
    <property type="entry name" value="DUF8054_N"/>
    <property type="match status" value="1"/>
</dbReference>
<keyword evidence="1" id="KW-0472">Membrane</keyword>
<name>A0A830GIL0_9EURY</name>
<organism evidence="4 5">
    <name type="scientific">Haloarcula pellucida</name>
    <dbReference type="NCBI Taxonomy" id="1427151"/>
    <lineage>
        <taxon>Archaea</taxon>
        <taxon>Methanobacteriati</taxon>
        <taxon>Methanobacteriota</taxon>
        <taxon>Stenosarchaea group</taxon>
        <taxon>Halobacteria</taxon>
        <taxon>Halobacteriales</taxon>
        <taxon>Haloarculaceae</taxon>
        <taxon>Haloarcula</taxon>
    </lineage>
</organism>
<accession>A0A830GIL0</accession>
<evidence type="ECO:0000313" key="5">
    <source>
        <dbReference type="Proteomes" id="UP000605784"/>
    </source>
</evidence>
<keyword evidence="5" id="KW-1185">Reference proteome</keyword>
<dbReference type="InterPro" id="IPR058674">
    <property type="entry name" value="DUF8054_N"/>
</dbReference>
<sequence length="266" mass="29040">MAELDSLREPDYTGSNRCWPCTLVNVLLLALFVLWLRVRNRRLMGLTVATLGVAGIYLRGYVVPYTPQFAPRLVAASPLPNDLFYDAGVDTPEAERPSLTETDLDGETVLSELATAGVVESDGEILLLTDAVDAAWHEEMDRLSALSLSALAAETRRTLATVSEADTFTDGAEWVVLGGELVGRPVVVAELAAYRVLDEYVDDESVRLAGAQSFRMFLDECPMCETALVESSEVSCCGGYTKPNQSPDETLVCPECEQRLFTFPSE</sequence>
<evidence type="ECO:0000259" key="3">
    <source>
        <dbReference type="Pfam" id="PF26238"/>
    </source>
</evidence>
<dbReference type="Pfam" id="PF26238">
    <property type="entry name" value="DUF8054_M"/>
    <property type="match status" value="1"/>
</dbReference>
<feature type="domain" description="DUF8054" evidence="3">
    <location>
        <begin position="110"/>
        <end position="203"/>
    </location>
</feature>
<evidence type="ECO:0000256" key="1">
    <source>
        <dbReference type="SAM" id="Phobius"/>
    </source>
</evidence>
<gene>
    <name evidence="4" type="ORF">GCM10009030_08990</name>
</gene>
<reference evidence="4" key="2">
    <citation type="submission" date="2020-09" db="EMBL/GenBank/DDBJ databases">
        <authorList>
            <person name="Sun Q."/>
            <person name="Ohkuma M."/>
        </authorList>
    </citation>
    <scope>NUCLEOTIDE SEQUENCE</scope>
    <source>
        <strain evidence="4">JCM 17820</strain>
    </source>
</reference>
<dbReference type="EMBL" id="BMOU01000001">
    <property type="protein sequence ID" value="GGN88846.1"/>
    <property type="molecule type" value="Genomic_DNA"/>
</dbReference>
<keyword evidence="1" id="KW-1133">Transmembrane helix</keyword>
<protein>
    <submittedName>
        <fullName evidence="4">Uncharacterized protein</fullName>
    </submittedName>
</protein>
<feature type="transmembrane region" description="Helical" evidence="1">
    <location>
        <begin position="17"/>
        <end position="36"/>
    </location>
</feature>
<proteinExistence type="predicted"/>
<dbReference type="AlphaFoldDB" id="A0A830GIL0"/>
<dbReference type="Proteomes" id="UP000605784">
    <property type="component" value="Unassembled WGS sequence"/>
</dbReference>
<comment type="caution">
    <text evidence="4">The sequence shown here is derived from an EMBL/GenBank/DDBJ whole genome shotgun (WGS) entry which is preliminary data.</text>
</comment>
<reference evidence="4" key="1">
    <citation type="journal article" date="2014" name="Int. J. Syst. Evol. Microbiol.">
        <title>Complete genome sequence of Corynebacterium casei LMG S-19264T (=DSM 44701T), isolated from a smear-ripened cheese.</title>
        <authorList>
            <consortium name="US DOE Joint Genome Institute (JGI-PGF)"/>
            <person name="Walter F."/>
            <person name="Albersmeier A."/>
            <person name="Kalinowski J."/>
            <person name="Ruckert C."/>
        </authorList>
    </citation>
    <scope>NUCLEOTIDE SEQUENCE</scope>
    <source>
        <strain evidence="4">JCM 17820</strain>
    </source>
</reference>
<feature type="transmembrane region" description="Helical" evidence="1">
    <location>
        <begin position="43"/>
        <end position="62"/>
    </location>
</feature>
<dbReference type="RefSeq" id="WP_188994941.1">
    <property type="nucleotide sequence ID" value="NZ_BMOU01000001.1"/>
</dbReference>
<evidence type="ECO:0000259" key="2">
    <source>
        <dbReference type="Pfam" id="PF26236"/>
    </source>
</evidence>
<keyword evidence="1" id="KW-0812">Transmembrane</keyword>
<evidence type="ECO:0000313" key="4">
    <source>
        <dbReference type="EMBL" id="GGN88846.1"/>
    </source>
</evidence>
<dbReference type="InterPro" id="IPR058775">
    <property type="entry name" value="DUF8054_M"/>
</dbReference>